<dbReference type="Proteomes" id="UP001295423">
    <property type="component" value="Unassembled WGS sequence"/>
</dbReference>
<sequence length="140" mass="15543">MRYFESEAANNLCGRDANSPSPGSKGGRPKGTKLSKVQEVIERRQASREAYRKQAEAQNEERRKEVAKRIDTLATQIQESTASLQAMCETMMSQNKLKTCRSLMKVAPPSKKPKLQALINEESQKMLEGSGLSLDDVAVL</sequence>
<evidence type="ECO:0000313" key="3">
    <source>
        <dbReference type="Proteomes" id="UP001295423"/>
    </source>
</evidence>
<dbReference type="EMBL" id="CAKOGP040001734">
    <property type="protein sequence ID" value="CAJ1947597.1"/>
    <property type="molecule type" value="Genomic_DNA"/>
</dbReference>
<gene>
    <name evidence="2" type="ORF">CYCCA115_LOCUS11219</name>
</gene>
<protein>
    <submittedName>
        <fullName evidence="2">Uncharacterized protein</fullName>
    </submittedName>
</protein>
<organism evidence="2 3">
    <name type="scientific">Cylindrotheca closterium</name>
    <dbReference type="NCBI Taxonomy" id="2856"/>
    <lineage>
        <taxon>Eukaryota</taxon>
        <taxon>Sar</taxon>
        <taxon>Stramenopiles</taxon>
        <taxon>Ochrophyta</taxon>
        <taxon>Bacillariophyta</taxon>
        <taxon>Bacillariophyceae</taxon>
        <taxon>Bacillariophycidae</taxon>
        <taxon>Bacillariales</taxon>
        <taxon>Bacillariaceae</taxon>
        <taxon>Cylindrotheca</taxon>
    </lineage>
</organism>
<dbReference type="AlphaFoldDB" id="A0AAD2FNN9"/>
<evidence type="ECO:0000313" key="2">
    <source>
        <dbReference type="EMBL" id="CAJ1947597.1"/>
    </source>
</evidence>
<comment type="caution">
    <text evidence="2">The sequence shown here is derived from an EMBL/GenBank/DDBJ whole genome shotgun (WGS) entry which is preliminary data.</text>
</comment>
<name>A0AAD2FNN9_9STRA</name>
<proteinExistence type="predicted"/>
<feature type="compositionally biased region" description="Basic and acidic residues" evidence="1">
    <location>
        <begin position="39"/>
        <end position="64"/>
    </location>
</feature>
<accession>A0AAD2FNN9</accession>
<evidence type="ECO:0000256" key="1">
    <source>
        <dbReference type="SAM" id="MobiDB-lite"/>
    </source>
</evidence>
<keyword evidence="3" id="KW-1185">Reference proteome</keyword>
<reference evidence="2" key="1">
    <citation type="submission" date="2023-08" db="EMBL/GenBank/DDBJ databases">
        <authorList>
            <person name="Audoor S."/>
            <person name="Bilcke G."/>
        </authorList>
    </citation>
    <scope>NUCLEOTIDE SEQUENCE</scope>
</reference>
<feature type="region of interest" description="Disordered" evidence="1">
    <location>
        <begin position="1"/>
        <end position="64"/>
    </location>
</feature>